<dbReference type="InterPro" id="IPR012577">
    <property type="entry name" value="NIPSNAP"/>
</dbReference>
<dbReference type="Pfam" id="PF07978">
    <property type="entry name" value="NIPSNAP"/>
    <property type="match status" value="1"/>
</dbReference>
<feature type="domain" description="NIPSNAP" evidence="1">
    <location>
        <begin position="15"/>
        <end position="109"/>
    </location>
</feature>
<comment type="caution">
    <text evidence="2">The sequence shown here is derived from an EMBL/GenBank/DDBJ whole genome shotgun (WGS) entry which is preliminary data.</text>
</comment>
<dbReference type="Proteomes" id="UP000264492">
    <property type="component" value="Unassembled WGS sequence"/>
</dbReference>
<accession>A0A371JYU8</accession>
<dbReference type="SUPFAM" id="SSF54909">
    <property type="entry name" value="Dimeric alpha+beta barrel"/>
    <property type="match status" value="1"/>
</dbReference>
<evidence type="ECO:0000313" key="2">
    <source>
        <dbReference type="EMBL" id="RDZ26838.1"/>
    </source>
</evidence>
<proteinExistence type="predicted"/>
<name>A0A371JYU8_9GAMM</name>
<organism evidence="2 3">
    <name type="scientific">Lysobacter silvisoli</name>
    <dbReference type="NCBI Taxonomy" id="2293254"/>
    <lineage>
        <taxon>Bacteria</taxon>
        <taxon>Pseudomonadati</taxon>
        <taxon>Pseudomonadota</taxon>
        <taxon>Gammaproteobacteria</taxon>
        <taxon>Lysobacterales</taxon>
        <taxon>Lysobacteraceae</taxon>
        <taxon>Lysobacter</taxon>
    </lineage>
</organism>
<keyword evidence="3" id="KW-1185">Reference proteome</keyword>
<protein>
    <submittedName>
        <fullName evidence="2">NIPSNAP family protein</fullName>
    </submittedName>
</protein>
<dbReference type="EMBL" id="QTSU01000003">
    <property type="protein sequence ID" value="RDZ26838.1"/>
    <property type="molecule type" value="Genomic_DNA"/>
</dbReference>
<reference evidence="2 3" key="1">
    <citation type="submission" date="2018-08" db="EMBL/GenBank/DDBJ databases">
        <title>Lysobacter sp. zong2l5, whole genome shotgun sequence.</title>
        <authorList>
            <person name="Zhang X."/>
            <person name="Feng G."/>
            <person name="Zhu H."/>
        </authorList>
    </citation>
    <scope>NUCLEOTIDE SEQUENCE [LARGE SCALE GENOMIC DNA]</scope>
    <source>
        <strain evidence="3">zong2l5</strain>
    </source>
</reference>
<dbReference type="AlphaFoldDB" id="A0A371JYU8"/>
<dbReference type="InterPro" id="IPR011008">
    <property type="entry name" value="Dimeric_a/b-barrel"/>
</dbReference>
<gene>
    <name evidence="2" type="ORF">DX914_16590</name>
</gene>
<sequence length="274" mass="30541">MDEHDRLVHDDAVIELRQYTLQPGRREELERLFDREFVEPQEMVGMHVIGQFRDLDDDDRYVWLRGFPSMAARAASLDAFYTGPVWQRHRDAANATMIDSDNVLLLRPARAGSGFRAAPAARAAVDGARNQRSLYVAGICSLNSPAEEGFTDLFDTAFAPLLRASGAELVATYLTDPSPNTFPRLPVREGERVFVWFARYADEDHWARATRALNEDPRWRDTLVEAMLGDLTAAPTMLRLGPTVRSELGDAGRVGATTDAGRDNDAEAELAYAV</sequence>
<dbReference type="Gene3D" id="3.30.70.100">
    <property type="match status" value="2"/>
</dbReference>
<evidence type="ECO:0000313" key="3">
    <source>
        <dbReference type="Proteomes" id="UP000264492"/>
    </source>
</evidence>
<dbReference type="OrthoDB" id="9809695at2"/>
<evidence type="ECO:0000259" key="1">
    <source>
        <dbReference type="Pfam" id="PF07978"/>
    </source>
</evidence>